<dbReference type="InterPro" id="IPR009009">
    <property type="entry name" value="RlpA-like_DPBB"/>
</dbReference>
<dbReference type="NCBIfam" id="TIGR00413">
    <property type="entry name" value="rlpA"/>
    <property type="match status" value="1"/>
</dbReference>
<dbReference type="HAMAP" id="MF_02071">
    <property type="entry name" value="RlpA"/>
    <property type="match status" value="1"/>
</dbReference>
<protein>
    <recommendedName>
        <fullName evidence="3">Probable endolytic peptidoglycan transglycosylase RlpA</fullName>
        <ecNumber evidence="3">4.2.2.-</ecNumber>
    </recommendedName>
</protein>
<comment type="similarity">
    <text evidence="3 4">Belongs to the RlpA family.</text>
</comment>
<accession>A0A1G6VVA9</accession>
<dbReference type="Gene3D" id="2.40.40.10">
    <property type="entry name" value="RlpA-like domain"/>
    <property type="match status" value="1"/>
</dbReference>
<organism evidence="6 7">
    <name type="scientific">Algoriphagus faecimaris</name>
    <dbReference type="NCBI Taxonomy" id="686796"/>
    <lineage>
        <taxon>Bacteria</taxon>
        <taxon>Pseudomonadati</taxon>
        <taxon>Bacteroidota</taxon>
        <taxon>Cytophagia</taxon>
        <taxon>Cytophagales</taxon>
        <taxon>Cyclobacteriaceae</taxon>
        <taxon>Algoriphagus</taxon>
    </lineage>
</organism>
<dbReference type="InterPro" id="IPR036908">
    <property type="entry name" value="RlpA-like_sf"/>
</dbReference>
<dbReference type="GO" id="GO:0008932">
    <property type="term" value="F:lytic endotransglycosylase activity"/>
    <property type="evidence" value="ECO:0007669"/>
    <property type="project" value="UniProtKB-UniRule"/>
</dbReference>
<dbReference type="SUPFAM" id="SSF50685">
    <property type="entry name" value="Barwin-like endoglucanases"/>
    <property type="match status" value="1"/>
</dbReference>
<keyword evidence="2 3" id="KW-0961">Cell wall biogenesis/degradation</keyword>
<evidence type="ECO:0000256" key="1">
    <source>
        <dbReference type="ARBA" id="ARBA00023239"/>
    </source>
</evidence>
<dbReference type="EC" id="4.2.2.-" evidence="3"/>
<dbReference type="EMBL" id="FNAC01000038">
    <property type="protein sequence ID" value="SDD56756.1"/>
    <property type="molecule type" value="Genomic_DNA"/>
</dbReference>
<keyword evidence="7" id="KW-1185">Reference proteome</keyword>
<dbReference type="InterPro" id="IPR012997">
    <property type="entry name" value="RplA"/>
</dbReference>
<evidence type="ECO:0000313" key="7">
    <source>
        <dbReference type="Proteomes" id="UP000199060"/>
    </source>
</evidence>
<name>A0A1G6VVA9_9BACT</name>
<evidence type="ECO:0000256" key="2">
    <source>
        <dbReference type="ARBA" id="ARBA00023316"/>
    </source>
</evidence>
<dbReference type="PANTHER" id="PTHR34183">
    <property type="entry name" value="ENDOLYTIC PEPTIDOGLYCAN TRANSGLYCOSYLASE RLPA"/>
    <property type="match status" value="1"/>
</dbReference>
<evidence type="ECO:0000259" key="5">
    <source>
        <dbReference type="Pfam" id="PF03330"/>
    </source>
</evidence>
<comment type="function">
    <text evidence="3">Lytic transglycosylase with a strong preference for naked glycan strands that lack stem peptides.</text>
</comment>
<dbReference type="AlphaFoldDB" id="A0A1G6VVA9"/>
<keyword evidence="6" id="KW-0449">Lipoprotein</keyword>
<dbReference type="Proteomes" id="UP000199060">
    <property type="component" value="Unassembled WGS sequence"/>
</dbReference>
<gene>
    <name evidence="3" type="primary">rlpA</name>
    <name evidence="6" type="ORF">SAMN04488104_10385</name>
</gene>
<dbReference type="InterPro" id="IPR034718">
    <property type="entry name" value="RlpA"/>
</dbReference>
<dbReference type="Pfam" id="PF03330">
    <property type="entry name" value="DPBB_1"/>
    <property type="match status" value="1"/>
</dbReference>
<dbReference type="GO" id="GO:0071555">
    <property type="term" value="P:cell wall organization"/>
    <property type="evidence" value="ECO:0007669"/>
    <property type="project" value="UniProtKB-KW"/>
</dbReference>
<dbReference type="PANTHER" id="PTHR34183:SF1">
    <property type="entry name" value="ENDOLYTIC PEPTIDOGLYCAN TRANSGLYCOSYLASE RLPA"/>
    <property type="match status" value="1"/>
</dbReference>
<keyword evidence="1 3" id="KW-0456">Lyase</keyword>
<sequence>MLRCPNHFWFPTGIGIFVDFALLMKKISFLFLLFLIFGLCQGSRAQGADSVQIQTGWASFYGKRFHLRRTANGEIFHMDSLTAAHKYLPFDTRVKVTRLDTGDTVWVRINDRLPKSSLRIIDLSRRAATELDMRTVGISRVKLELEKISEMNRLYEKFDGQAPGTIRIRRYEEAILPKKRTISWSWSIW</sequence>
<evidence type="ECO:0000256" key="4">
    <source>
        <dbReference type="RuleBase" id="RU003495"/>
    </source>
</evidence>
<feature type="domain" description="RlpA-like protein double-psi beta-barrel" evidence="5">
    <location>
        <begin position="54"/>
        <end position="142"/>
    </location>
</feature>
<dbReference type="GO" id="GO:0000270">
    <property type="term" value="P:peptidoglycan metabolic process"/>
    <property type="evidence" value="ECO:0007669"/>
    <property type="project" value="UniProtKB-UniRule"/>
</dbReference>
<proteinExistence type="inferred from homology"/>
<dbReference type="CDD" id="cd22268">
    <property type="entry name" value="DPBB_RlpA-like"/>
    <property type="match status" value="1"/>
</dbReference>
<evidence type="ECO:0000313" key="6">
    <source>
        <dbReference type="EMBL" id="SDD56756.1"/>
    </source>
</evidence>
<dbReference type="STRING" id="686796.SAMN04488104_10385"/>
<reference evidence="7" key="1">
    <citation type="submission" date="2016-10" db="EMBL/GenBank/DDBJ databases">
        <authorList>
            <person name="Varghese N."/>
            <person name="Submissions S."/>
        </authorList>
    </citation>
    <scope>NUCLEOTIDE SEQUENCE [LARGE SCALE GENOMIC DNA]</scope>
    <source>
        <strain evidence="7">DSM 23095</strain>
    </source>
</reference>
<evidence type="ECO:0000256" key="3">
    <source>
        <dbReference type="HAMAP-Rule" id="MF_02071"/>
    </source>
</evidence>